<reference evidence="3" key="2">
    <citation type="journal article" date="2016" name="Int. J. Syst. Evol. Microbiol.">
        <title>Complete genome sequence and cell structure of Limnochorda pilosa, a Gram-negative spore-former within the phylum Firmicutes.</title>
        <authorList>
            <person name="Watanabe M."/>
            <person name="Kojima H."/>
            <person name="Fukui M."/>
        </authorList>
    </citation>
    <scope>NUCLEOTIDE SEQUENCE [LARGE SCALE GENOMIC DNA]</scope>
    <source>
        <strain evidence="3">HC45</strain>
    </source>
</reference>
<dbReference type="EMBL" id="AP014924">
    <property type="protein sequence ID" value="BAS26034.1"/>
    <property type="molecule type" value="Genomic_DNA"/>
</dbReference>
<protein>
    <submittedName>
        <fullName evidence="2">Uncharacterized protein</fullName>
    </submittedName>
</protein>
<keyword evidence="3" id="KW-1185">Reference proteome</keyword>
<dbReference type="Proteomes" id="UP000065807">
    <property type="component" value="Chromosome"/>
</dbReference>
<dbReference type="KEGG" id="lpil:LIP_0177"/>
<evidence type="ECO:0000313" key="2">
    <source>
        <dbReference type="EMBL" id="BAS26034.1"/>
    </source>
</evidence>
<accession>A0A0K2SGR8</accession>
<evidence type="ECO:0000313" key="3">
    <source>
        <dbReference type="Proteomes" id="UP000065807"/>
    </source>
</evidence>
<dbReference type="RefSeq" id="WP_068133073.1">
    <property type="nucleotide sequence ID" value="NZ_AP014924.1"/>
</dbReference>
<proteinExistence type="predicted"/>
<dbReference type="STRING" id="1555112.LIP_0177"/>
<dbReference type="OrthoDB" id="2665608at2"/>
<feature type="region of interest" description="Disordered" evidence="1">
    <location>
        <begin position="38"/>
        <end position="62"/>
    </location>
</feature>
<organism evidence="2 3">
    <name type="scientific">Limnochorda pilosa</name>
    <dbReference type="NCBI Taxonomy" id="1555112"/>
    <lineage>
        <taxon>Bacteria</taxon>
        <taxon>Bacillati</taxon>
        <taxon>Bacillota</taxon>
        <taxon>Limnochordia</taxon>
        <taxon>Limnochordales</taxon>
        <taxon>Limnochordaceae</taxon>
        <taxon>Limnochorda</taxon>
    </lineage>
</organism>
<dbReference type="AlphaFoldDB" id="A0A0K2SGR8"/>
<feature type="compositionally biased region" description="Basic and acidic residues" evidence="1">
    <location>
        <begin position="44"/>
        <end position="62"/>
    </location>
</feature>
<name>A0A0K2SGR8_LIMPI</name>
<reference evidence="3" key="1">
    <citation type="submission" date="2015-07" db="EMBL/GenBank/DDBJ databases">
        <title>Complete genome sequence and phylogenetic analysis of Limnochorda pilosa.</title>
        <authorList>
            <person name="Watanabe M."/>
            <person name="Kojima H."/>
            <person name="Fukui M."/>
        </authorList>
    </citation>
    <scope>NUCLEOTIDE SEQUENCE [LARGE SCALE GENOMIC DNA]</scope>
    <source>
        <strain evidence="3">HC45</strain>
    </source>
</reference>
<sequence>MQRNICPFCQRASYTSEGMGRVTSCPYCGAHFLTGFDTPSGRPAPKEPVEARKDSEGAREGL</sequence>
<gene>
    <name evidence="2" type="ORF">LIP_0177</name>
</gene>
<evidence type="ECO:0000256" key="1">
    <source>
        <dbReference type="SAM" id="MobiDB-lite"/>
    </source>
</evidence>